<dbReference type="AlphaFoldDB" id="A0A1I4D496"/>
<dbReference type="STRING" id="1884381.SAMN05518846_12276"/>
<evidence type="ECO:0000313" key="3">
    <source>
        <dbReference type="EMBL" id="SFK87965.1"/>
    </source>
</evidence>
<dbReference type="Pfam" id="PF00326">
    <property type="entry name" value="Peptidase_S9"/>
    <property type="match status" value="1"/>
</dbReference>
<dbReference type="GO" id="GO:0006508">
    <property type="term" value="P:proteolysis"/>
    <property type="evidence" value="ECO:0007669"/>
    <property type="project" value="InterPro"/>
</dbReference>
<feature type="domain" description="Peptidase S9 prolyl oligopeptidase catalytic" evidence="1">
    <location>
        <begin position="190"/>
        <end position="260"/>
    </location>
</feature>
<evidence type="ECO:0000259" key="1">
    <source>
        <dbReference type="Pfam" id="PF00326"/>
    </source>
</evidence>
<organism evidence="3 4">
    <name type="scientific">Brevibacillus centrosporus</name>
    <dbReference type="NCBI Taxonomy" id="54910"/>
    <lineage>
        <taxon>Bacteria</taxon>
        <taxon>Bacillati</taxon>
        <taxon>Bacillota</taxon>
        <taxon>Bacilli</taxon>
        <taxon>Bacillales</taxon>
        <taxon>Paenibacillaceae</taxon>
        <taxon>Brevibacillus</taxon>
    </lineage>
</organism>
<evidence type="ECO:0000259" key="2">
    <source>
        <dbReference type="Pfam" id="PF12146"/>
    </source>
</evidence>
<gene>
    <name evidence="3" type="ORF">SAMN05518846_12276</name>
</gene>
<accession>A0A1I4D496</accession>
<dbReference type="Proteomes" id="UP000198915">
    <property type="component" value="Unassembled WGS sequence"/>
</dbReference>
<dbReference type="GO" id="GO:0052689">
    <property type="term" value="F:carboxylic ester hydrolase activity"/>
    <property type="evidence" value="ECO:0007669"/>
    <property type="project" value="TreeGrafter"/>
</dbReference>
<dbReference type="InterPro" id="IPR022742">
    <property type="entry name" value="Hydrolase_4"/>
</dbReference>
<evidence type="ECO:0000313" key="4">
    <source>
        <dbReference type="Proteomes" id="UP000198915"/>
    </source>
</evidence>
<evidence type="ECO:0008006" key="5">
    <source>
        <dbReference type="Google" id="ProtNLM"/>
    </source>
</evidence>
<dbReference type="PANTHER" id="PTHR43265">
    <property type="entry name" value="ESTERASE ESTD"/>
    <property type="match status" value="1"/>
</dbReference>
<dbReference type="Gene3D" id="3.40.50.1820">
    <property type="entry name" value="alpha/beta hydrolase"/>
    <property type="match status" value="1"/>
</dbReference>
<dbReference type="PANTHER" id="PTHR43265:SF1">
    <property type="entry name" value="ESTERASE ESTD"/>
    <property type="match status" value="1"/>
</dbReference>
<dbReference type="EMBL" id="FORT01000022">
    <property type="protein sequence ID" value="SFK87965.1"/>
    <property type="molecule type" value="Genomic_DNA"/>
</dbReference>
<dbReference type="GO" id="GO:0008236">
    <property type="term" value="F:serine-type peptidase activity"/>
    <property type="evidence" value="ECO:0007669"/>
    <property type="project" value="InterPro"/>
</dbReference>
<name>A0A1I4D496_9BACL</name>
<dbReference type="Pfam" id="PF12146">
    <property type="entry name" value="Hydrolase_4"/>
    <property type="match status" value="1"/>
</dbReference>
<protein>
    <recommendedName>
        <fullName evidence="5">Serine aminopeptidase S33 domain-containing protein</fullName>
    </recommendedName>
</protein>
<keyword evidence="4" id="KW-1185">Reference proteome</keyword>
<proteinExistence type="predicted"/>
<feature type="domain" description="Serine aminopeptidase S33" evidence="2">
    <location>
        <begin position="30"/>
        <end position="149"/>
    </location>
</feature>
<dbReference type="SUPFAM" id="SSF53474">
    <property type="entry name" value="alpha/beta-Hydrolases"/>
    <property type="match status" value="1"/>
</dbReference>
<reference evidence="4" key="1">
    <citation type="submission" date="2016-10" db="EMBL/GenBank/DDBJ databases">
        <authorList>
            <person name="Varghese N."/>
            <person name="Submissions S."/>
        </authorList>
    </citation>
    <scope>NUCLEOTIDE SEQUENCE [LARGE SCALE GENOMIC DNA]</scope>
    <source>
        <strain evidence="4">OK042</strain>
    </source>
</reference>
<dbReference type="InterPro" id="IPR001375">
    <property type="entry name" value="Peptidase_S9_cat"/>
</dbReference>
<dbReference type="RefSeq" id="WP_092276168.1">
    <property type="nucleotide sequence ID" value="NZ_FORT01000022.1"/>
</dbReference>
<dbReference type="InterPro" id="IPR053145">
    <property type="entry name" value="AB_hydrolase_Est10"/>
</dbReference>
<dbReference type="InterPro" id="IPR029058">
    <property type="entry name" value="AB_hydrolase_fold"/>
</dbReference>
<sequence length="261" mass="28607">MKDHKWIERNGKRLSAMIHMPELVVENPPVVILCHGFTGEKVGGNQFVLGLANAVEAAGFAAVRFDFSGSGESAGEFARDTTISGWKDDLNTVVEWVHEQPAFQKSPIYVLGHSLGGCIALLHDDTKIPVAGRIALAPVIHPRENFHDIILGPELWAAAESGETISHFYGKAMSLQPDFVRDLIEKGHAPIKASKNYENPVLLIHGTADTAVPAEGSEQFAQAYEGRVDLFLMEEADHSFARQVGELQEKIVDWLTEQSNS</sequence>